<dbReference type="Proteomes" id="UP000532936">
    <property type="component" value="Unassembled WGS sequence"/>
</dbReference>
<evidence type="ECO:0008006" key="3">
    <source>
        <dbReference type="Google" id="ProtNLM"/>
    </source>
</evidence>
<sequence>MGREALTQAEVGRDAGEVRVLLEAREMVLRGDIRRRYALADVSGVSVADEVLQFTVNGEMVRLFLGALTARKWAEALLKPPPSLAQKLGLTSGRSVWLLTPVDDPALVEAIGEAAAEEAQADMALAVVESDAVLETVLTDHRRRPGTALWLVYPKGGKGFGDAAVRQRLRDAGYRDSKSCAVSEQWTATRYALPKV</sequence>
<dbReference type="AlphaFoldDB" id="A0A7W6A820"/>
<comment type="caution">
    <text evidence="1">The sequence shown here is derived from an EMBL/GenBank/DDBJ whole genome shotgun (WGS) entry which is preliminary data.</text>
</comment>
<accession>A0A7W6A820</accession>
<gene>
    <name evidence="1" type="ORF">GGR11_003032</name>
</gene>
<reference evidence="1 2" key="1">
    <citation type="submission" date="2020-08" db="EMBL/GenBank/DDBJ databases">
        <title>Genomic Encyclopedia of Type Strains, Phase IV (KMG-IV): sequencing the most valuable type-strain genomes for metagenomic binning, comparative biology and taxonomic classification.</title>
        <authorList>
            <person name="Goeker M."/>
        </authorList>
    </citation>
    <scope>NUCLEOTIDE SEQUENCE [LARGE SCALE GENOMIC DNA]</scope>
    <source>
        <strain evidence="1 2">DSM 14878</strain>
    </source>
</reference>
<evidence type="ECO:0000313" key="2">
    <source>
        <dbReference type="Proteomes" id="UP000532936"/>
    </source>
</evidence>
<evidence type="ECO:0000313" key="1">
    <source>
        <dbReference type="EMBL" id="MBB3873470.1"/>
    </source>
</evidence>
<proteinExistence type="predicted"/>
<dbReference type="EMBL" id="JACIDA010000003">
    <property type="protein sequence ID" value="MBB3873470.1"/>
    <property type="molecule type" value="Genomic_DNA"/>
</dbReference>
<protein>
    <recommendedName>
        <fullName evidence="3">DUF3052 family protein</fullName>
    </recommendedName>
</protein>
<organism evidence="1 2">
    <name type="scientific">Brevundimonas mediterranea</name>
    <dbReference type="NCBI Taxonomy" id="74329"/>
    <lineage>
        <taxon>Bacteria</taxon>
        <taxon>Pseudomonadati</taxon>
        <taxon>Pseudomonadota</taxon>
        <taxon>Alphaproteobacteria</taxon>
        <taxon>Caulobacterales</taxon>
        <taxon>Caulobacteraceae</taxon>
        <taxon>Brevundimonas</taxon>
    </lineage>
</organism>
<name>A0A7W6A820_9CAUL</name>
<dbReference type="RefSeq" id="WP_183198269.1">
    <property type="nucleotide sequence ID" value="NZ_JACIDA010000003.1"/>
</dbReference>